<proteinExistence type="predicted"/>
<dbReference type="OrthoDB" id="3259617at2759"/>
<evidence type="ECO:0000313" key="2">
    <source>
        <dbReference type="EMBL" id="PSR72286.1"/>
    </source>
</evidence>
<organism evidence="2 3">
    <name type="scientific">Hermanssonia centrifuga</name>
    <dbReference type="NCBI Taxonomy" id="98765"/>
    <lineage>
        <taxon>Eukaryota</taxon>
        <taxon>Fungi</taxon>
        <taxon>Dikarya</taxon>
        <taxon>Basidiomycota</taxon>
        <taxon>Agaricomycotina</taxon>
        <taxon>Agaricomycetes</taxon>
        <taxon>Polyporales</taxon>
        <taxon>Meruliaceae</taxon>
        <taxon>Hermanssonia</taxon>
    </lineage>
</organism>
<evidence type="ECO:0008006" key="4">
    <source>
        <dbReference type="Google" id="ProtNLM"/>
    </source>
</evidence>
<evidence type="ECO:0000313" key="3">
    <source>
        <dbReference type="Proteomes" id="UP000186601"/>
    </source>
</evidence>
<feature type="compositionally biased region" description="Basic residues" evidence="1">
    <location>
        <begin position="1113"/>
        <end position="1128"/>
    </location>
</feature>
<accession>A0A2R6NIU3</accession>
<feature type="region of interest" description="Disordered" evidence="1">
    <location>
        <begin position="1026"/>
        <end position="1177"/>
    </location>
</feature>
<feature type="region of interest" description="Disordered" evidence="1">
    <location>
        <begin position="1196"/>
        <end position="1251"/>
    </location>
</feature>
<comment type="caution">
    <text evidence="2">The sequence shown here is derived from an EMBL/GenBank/DDBJ whole genome shotgun (WGS) entry which is preliminary data.</text>
</comment>
<sequence>MDAAQQALTNYDYFRGPIETLQGSLHDEAMDFISHHDVIQAYGVLCARVKNVATALSDATVLPTPALTYLRENAATLARSLSREIHRALCDLLPEEPVKNPEIPETYTSYTPQVSEDDMQEMENVSTSEHPTDEDIKQLLDAVLLLLKTSFLPIPNEQKILSMAMWILAGQRLPSTIVQKRTDIVTHVERIIMNTHDDTTHTHLLEGALKTLHNLLTTQLSLFPPQYYNALESVLNYIVSPATSVRIQAAYALSGYTTAFLLQQSPSSECVASRKAISLSVVNFIEEQLGRRPKPRSRDRHDSSSNMKLRDLLAAEIPQNTGKNPGKYVSWAFSVLSSLIVLSDGWVFTRSSFVSLVGDLIVATSRHNSGTMVSLHALVWRCLIWAFTRLKCIHPEEAARYDEKNPGDVISHRAFKFLLQMSDQHLGPALVYALLSPKISSDSSVATSHEHEDVPRVALVLREMIRHSNSRGLQEAKALLAQMTSAIGSTEHLPMDPWDAQHILPGRLLNGALVEVSRTQLPGLMRSVTALESNSVRPLVEAEVLQYWDDLFKVWAYCMSRTLQADLQTPSMELLKIWQALLLVQTQLTQSHGHLTSNPAFATRVIKIIAGFLSWVPEPADERHTPVVLATLRLSTIKQLWSITKSVFVSDWLAETSKSLLGSVCQANFPLDSEDVLNAWSELCSDLISTSGPGSLANLVVASQTQQQESELKRLLWNSVVASQKLTGSWQWTEFREHLITPLSVWTMSESEHDKWTDLLQHAIICARKEAVQPNTVLDSISQHITIETFLSSPDVMLSLTTHLQLTNENNVPHTFFMHLNDYLRLYTRRTEHIYPVLNLFDLFSSCIETGLGSVVVDFLGRLSEGLCLWIQDKSGLVAKEQHDSIVMRFYTQALRAVQAAKPHVETLHILEAFLAAPFENISLGALGSRAVMNFWEVIKGDFDNTLHHDIPTSLKINLAACYDAFGGERPSFISSNSDSESQSQMSMTTVPDSQPEAPMEDDPMERIMLWASLYCPEKAIRCTSSLDDTPKCKPSRSQTRGASSDDTAQAPVYKNSASPNEKTLVISSRVSLRRKRDQVQPLSDSSHRNSSKPPTNVRSVASGSKSSAVLGKRLRTSSRLAAMKRRRTDSDPTEDPNAPEALPEVDNVGEDRHLLSSKWHTARPEEPSTRANSEIPSATVSLGWKFADVEPPLHRQVRRSSMSEEGSTDLKNSLPPPPCSMEVPTPSASSSSKPRKDYSGSTSHCGLDQANGIIGDTSILHMEHEDFDKEDGSVADPEAYIDPKAYDVAYGPEPEDESNGLIEDPEASDEEFVPFAMRGRMLTDPPLGNEHPIVEDAHTRAETAPLPLEYTHSLQDIPTSAALRVLREAYEAIAQENSDMPMQEVLAAQNLLNEMDGILHARLLRALRAPSLH</sequence>
<feature type="compositionally biased region" description="Polar residues" evidence="1">
    <location>
        <begin position="1056"/>
        <end position="1071"/>
    </location>
</feature>
<keyword evidence="3" id="KW-1185">Reference proteome</keyword>
<protein>
    <recommendedName>
        <fullName evidence="4">Telomere-associated protein Rif1 N-terminal domain-containing protein</fullName>
    </recommendedName>
</protein>
<dbReference type="SUPFAM" id="SSF48371">
    <property type="entry name" value="ARM repeat"/>
    <property type="match status" value="1"/>
</dbReference>
<gene>
    <name evidence="2" type="ORF">PHLCEN_2v11878</name>
</gene>
<dbReference type="Proteomes" id="UP000186601">
    <property type="component" value="Unassembled WGS sequence"/>
</dbReference>
<feature type="region of interest" description="Disordered" evidence="1">
    <location>
        <begin position="973"/>
        <end position="1001"/>
    </location>
</feature>
<evidence type="ECO:0000256" key="1">
    <source>
        <dbReference type="SAM" id="MobiDB-lite"/>
    </source>
</evidence>
<feature type="compositionally biased region" description="Low complexity" evidence="1">
    <location>
        <begin position="973"/>
        <end position="987"/>
    </location>
</feature>
<reference evidence="2 3" key="1">
    <citation type="submission" date="2018-02" db="EMBL/GenBank/DDBJ databases">
        <title>Genome sequence of the basidiomycete white-rot fungus Phlebia centrifuga.</title>
        <authorList>
            <person name="Granchi Z."/>
            <person name="Peng M."/>
            <person name="de Vries R.P."/>
            <person name="Hilden K."/>
            <person name="Makela M.R."/>
            <person name="Grigoriev I."/>
            <person name="Riley R."/>
        </authorList>
    </citation>
    <scope>NUCLEOTIDE SEQUENCE [LARGE SCALE GENOMIC DNA]</scope>
    <source>
        <strain evidence="2 3">FBCC195</strain>
    </source>
</reference>
<feature type="compositionally biased region" description="Polar residues" evidence="1">
    <location>
        <begin position="1036"/>
        <end position="1048"/>
    </location>
</feature>
<feature type="compositionally biased region" description="Polar residues" evidence="1">
    <location>
        <begin position="1092"/>
        <end position="1108"/>
    </location>
</feature>
<dbReference type="InterPro" id="IPR016024">
    <property type="entry name" value="ARM-type_fold"/>
</dbReference>
<name>A0A2R6NIU3_9APHY</name>
<feature type="compositionally biased region" description="Polar residues" evidence="1">
    <location>
        <begin position="1200"/>
        <end position="1212"/>
    </location>
</feature>
<dbReference type="EMBL" id="MLYV02001198">
    <property type="protein sequence ID" value="PSR72286.1"/>
    <property type="molecule type" value="Genomic_DNA"/>
</dbReference>